<accession>A0A0P1LP80</accession>
<gene>
    <name evidence="2" type="ORF">JGI4_01930</name>
    <name evidence="1" type="ORF">JGI8_00696</name>
</gene>
<evidence type="ECO:0000313" key="2">
    <source>
        <dbReference type="EMBL" id="CUU07880.1"/>
    </source>
</evidence>
<evidence type="ECO:0000313" key="1">
    <source>
        <dbReference type="EMBL" id="CUS83353.1"/>
    </source>
</evidence>
<accession>A0A0P1MZQ2</accession>
<dbReference type="STRING" id="1633631.GCA_001442925_01925"/>
<accession>A0A0P1P7H0</accession>
<accession>A0A0P1MCB9</accession>
<proteinExistence type="predicted"/>
<dbReference type="EMBL" id="FAOP01000007">
    <property type="protein sequence ID" value="CUU07880.1"/>
    <property type="molecule type" value="Genomic_DNA"/>
</dbReference>
<dbReference type="EMBL" id="CZVI01000006">
    <property type="protein sequence ID" value="CUS83353.1"/>
    <property type="molecule type" value="Genomic_DNA"/>
</dbReference>
<reference evidence="3 4" key="2">
    <citation type="submission" date="2015-11" db="EMBL/GenBank/DDBJ databases">
        <authorList>
            <person name="Varghese N."/>
        </authorList>
    </citation>
    <scope>NUCLEOTIDE SEQUENCE [LARGE SCALE GENOMIC DNA]</scope>
    <source>
        <strain evidence="1 4">JGI-8</strain>
    </source>
</reference>
<evidence type="ECO:0000313" key="3">
    <source>
        <dbReference type="Proteomes" id="UP000182011"/>
    </source>
</evidence>
<name>A0A0P1P7H0_9BACT</name>
<dbReference type="RefSeq" id="WP_075432721.1">
    <property type="nucleotide sequence ID" value="NZ_CZVI01000006.1"/>
</dbReference>
<organism evidence="2 3">
    <name type="scientific">Candidatus Kryptonium thompsonii</name>
    <dbReference type="NCBI Taxonomy" id="1633631"/>
    <lineage>
        <taxon>Bacteria</taxon>
        <taxon>Pseudomonadati</taxon>
        <taxon>Candidatus Kryptoniota</taxon>
        <taxon>Candidatus Kryptonium</taxon>
    </lineage>
</organism>
<sequence>MGNNLKLILLILTLLVAFQTKALSQIPIEVVDYSEDMVGQMLVYRVKEKFRESNIFYLPLVPKGFRFRVQISTMDRFKGDDSRSNLSTMYSVIWLLYDDEKFIFPIYLDHTLGYSGRDVVGSTAEEIVARTDKIITQFGELLKMLDKLLKPEGK</sequence>
<keyword evidence="4" id="KW-1185">Reference proteome</keyword>
<dbReference type="Proteomes" id="UP000182011">
    <property type="component" value="Unassembled WGS sequence"/>
</dbReference>
<accession>A0A0N7MQS2</accession>
<reference evidence="2" key="1">
    <citation type="submission" date="2015-11" db="EMBL/GenBank/DDBJ databases">
        <authorList>
            <person name="Zhang Y."/>
            <person name="Guo Z."/>
        </authorList>
    </citation>
    <scope>NUCLEOTIDE SEQUENCE [LARGE SCALE GENOMIC DNA]</scope>
    <source>
        <strain evidence="2">JGI-4</strain>
    </source>
</reference>
<accession>A0A0S4NAK5</accession>
<protein>
    <submittedName>
        <fullName evidence="2">Uncharacterized protein</fullName>
    </submittedName>
</protein>
<evidence type="ECO:0000313" key="4">
    <source>
        <dbReference type="Proteomes" id="UP000182200"/>
    </source>
</evidence>
<dbReference type="AlphaFoldDB" id="A0A0P1P7H0"/>
<accession>A0A0P1M732</accession>
<dbReference type="Proteomes" id="UP000182200">
    <property type="component" value="Unassembled WGS sequence"/>
</dbReference>